<protein>
    <submittedName>
        <fullName evidence="2">Uncharacterized protein</fullName>
    </submittedName>
</protein>
<dbReference type="AlphaFoldDB" id="A0A917ABF5"/>
<accession>A0A917ABF5</accession>
<reference evidence="2" key="2">
    <citation type="submission" date="2020-09" db="EMBL/GenBank/DDBJ databases">
        <authorList>
            <person name="Sun Q."/>
            <person name="Zhou Y."/>
        </authorList>
    </citation>
    <scope>NUCLEOTIDE SEQUENCE</scope>
    <source>
        <strain evidence="2">CGMCC 1.16012</strain>
    </source>
</reference>
<reference evidence="2" key="1">
    <citation type="journal article" date="2014" name="Int. J. Syst. Evol. Microbiol.">
        <title>Complete genome sequence of Corynebacterium casei LMG S-19264T (=DSM 44701T), isolated from a smear-ripened cheese.</title>
        <authorList>
            <consortium name="US DOE Joint Genome Institute (JGI-PGF)"/>
            <person name="Walter F."/>
            <person name="Albersmeier A."/>
            <person name="Kalinowski J."/>
            <person name="Ruckert C."/>
        </authorList>
    </citation>
    <scope>NUCLEOTIDE SEQUENCE</scope>
    <source>
        <strain evidence="2">CGMCC 1.16012</strain>
    </source>
</reference>
<comment type="caution">
    <text evidence="2">The sequence shown here is derived from an EMBL/GenBank/DDBJ whole genome shotgun (WGS) entry which is preliminary data.</text>
</comment>
<gene>
    <name evidence="2" type="ORF">GCM10011517_04940</name>
</gene>
<keyword evidence="3" id="KW-1185">Reference proteome</keyword>
<dbReference type="EMBL" id="BMKN01000001">
    <property type="protein sequence ID" value="GGE40222.1"/>
    <property type="molecule type" value="Genomic_DNA"/>
</dbReference>
<organism evidence="2 3">
    <name type="scientific">Actibacterium pelagium</name>
    <dbReference type="NCBI Taxonomy" id="2029103"/>
    <lineage>
        <taxon>Bacteria</taxon>
        <taxon>Pseudomonadati</taxon>
        <taxon>Pseudomonadota</taxon>
        <taxon>Alphaproteobacteria</taxon>
        <taxon>Rhodobacterales</taxon>
        <taxon>Roseobacteraceae</taxon>
        <taxon>Actibacterium</taxon>
    </lineage>
</organism>
<sequence>MRRFFLGVLFAMTSTAPVFADPDFGPREDLFDFKDYEWLDTGAMFCLDGECDDGAGLNIYYLVADAEVSRLQVIVLFEADSLLDTGTRGIDDCMLPIEFLNGRLYGSPEALVYTAQYISYLSDNPYTFIALNFTPLTKGPNRHLRFDFARFWNVYWNGFTARQEELLRQIEDNRDLAVLRDKEWPTLWEVLKNLAAKNLSELDEEPAYKRLDFIRNTTQSERDAIMARTMTLDENDNLVGSFSPSQCIPNEIFAGIEE</sequence>
<dbReference type="Proteomes" id="UP000606730">
    <property type="component" value="Unassembled WGS sequence"/>
</dbReference>
<proteinExistence type="predicted"/>
<evidence type="ECO:0000256" key="1">
    <source>
        <dbReference type="SAM" id="SignalP"/>
    </source>
</evidence>
<name>A0A917ABF5_9RHOB</name>
<feature type="signal peptide" evidence="1">
    <location>
        <begin position="1"/>
        <end position="20"/>
    </location>
</feature>
<keyword evidence="1" id="KW-0732">Signal</keyword>
<dbReference type="RefSeq" id="WP_095596589.1">
    <property type="nucleotide sequence ID" value="NZ_BMKN01000001.1"/>
</dbReference>
<feature type="chain" id="PRO_5037056346" evidence="1">
    <location>
        <begin position="21"/>
        <end position="258"/>
    </location>
</feature>
<evidence type="ECO:0000313" key="2">
    <source>
        <dbReference type="EMBL" id="GGE40222.1"/>
    </source>
</evidence>
<evidence type="ECO:0000313" key="3">
    <source>
        <dbReference type="Proteomes" id="UP000606730"/>
    </source>
</evidence>